<dbReference type="InterPro" id="IPR015255">
    <property type="entry name" value="Vitellinogen_open_b-sht"/>
</dbReference>
<dbReference type="InterPro" id="IPR011030">
    <property type="entry name" value="Lipovitellin_superhlx_dom"/>
</dbReference>
<dbReference type="InterPro" id="IPR015817">
    <property type="entry name" value="Vitellinogen_open_b-sht_sub1"/>
</dbReference>
<feature type="non-terminal residue" evidence="2">
    <location>
        <position position="1"/>
    </location>
</feature>
<keyword evidence="3" id="KW-1185">Reference proteome</keyword>
<dbReference type="AlphaFoldDB" id="A0A1Y3BII0"/>
<dbReference type="SUPFAM" id="SSF56968">
    <property type="entry name" value="Lipovitellin-phosvitin complex, beta-sheet shell regions"/>
    <property type="match status" value="1"/>
</dbReference>
<dbReference type="SMART" id="SM01169">
    <property type="entry name" value="DUF1943"/>
    <property type="match status" value="1"/>
</dbReference>
<accession>A0A1Y3BII0</accession>
<dbReference type="InterPro" id="IPR050733">
    <property type="entry name" value="Vitellogenin/Apolipophorin"/>
</dbReference>
<dbReference type="PANTHER" id="PTHR23345">
    <property type="entry name" value="VITELLOGENIN-RELATED"/>
    <property type="match status" value="1"/>
</dbReference>
<dbReference type="GO" id="GO:0005319">
    <property type="term" value="F:lipid transporter activity"/>
    <property type="evidence" value="ECO:0007669"/>
    <property type="project" value="InterPro"/>
</dbReference>
<sequence length="580" mass="66029">SLVNVADDESTRNYLLDVFFDQQQQEPNVVRIEAYKTLVMSGVKISELQKIQEFVDSENSENRHEDLVNYVRSHQANLRTTSDIYRRSILPLGAPKFSKPTRMFGVSRNYEFSYLNEAYQLGVTAETDVVYESQSQSNSIPKMISFNLTLPIMGHEFQAVQIRVHQNGLEQVLGDKYQQIIAGQSNKHVDPIKLIGRLIEVVSQDGEQMLRQNPEFSLFVQVLVDGKTVVLCDHNDLLSVVTGRGKIEELFRNLFTRQESNLSIDRAYSIVPIDFVASMTTSSGMPVQLQLNSTVVVGFKTDVNVNVDLQGSSNVELAIWPSFAGQVEARVQYYAGQQAKSVQHMARLYSAPHVNLLVKLDDKQGLSIKSTMPEDKYTLIRYETGFYVDQQISRSSWETEKRVALCYDVAYENNDRQSQFMAEVSVQKFDDQLNSFELHLDNPISFLKSISRSSSQSSRAKRSLRFVFNTPGSQIDRETAFELQLPTFDRESGSLLTGASLKIKSPWRKMIAEAMIRNHQSERSVSVQLSLDKHRYLQMEMNLEMIKRGQKTEYQTKMILDTPITGQPINLLGVLSYQQG</sequence>
<dbReference type="OrthoDB" id="6491705at2759"/>
<protein>
    <recommendedName>
        <fullName evidence="1">Vitellinogen open beta-sheet domain-containing protein</fullName>
    </recommendedName>
</protein>
<dbReference type="Pfam" id="PF09172">
    <property type="entry name" value="Vit_open_b-sht"/>
    <property type="match status" value="1"/>
</dbReference>
<organism evidence="2 3">
    <name type="scientific">Euroglyphus maynei</name>
    <name type="common">Mayne's house dust mite</name>
    <dbReference type="NCBI Taxonomy" id="6958"/>
    <lineage>
        <taxon>Eukaryota</taxon>
        <taxon>Metazoa</taxon>
        <taxon>Ecdysozoa</taxon>
        <taxon>Arthropoda</taxon>
        <taxon>Chelicerata</taxon>
        <taxon>Arachnida</taxon>
        <taxon>Acari</taxon>
        <taxon>Acariformes</taxon>
        <taxon>Sarcoptiformes</taxon>
        <taxon>Astigmata</taxon>
        <taxon>Psoroptidia</taxon>
        <taxon>Analgoidea</taxon>
        <taxon>Pyroglyphidae</taxon>
        <taxon>Pyroglyphinae</taxon>
        <taxon>Euroglyphus</taxon>
    </lineage>
</organism>
<dbReference type="Proteomes" id="UP000194236">
    <property type="component" value="Unassembled WGS sequence"/>
</dbReference>
<dbReference type="EMBL" id="MUJZ01016843">
    <property type="protein sequence ID" value="OTF80729.1"/>
    <property type="molecule type" value="Genomic_DNA"/>
</dbReference>
<proteinExistence type="predicted"/>
<evidence type="ECO:0000313" key="3">
    <source>
        <dbReference type="Proteomes" id="UP000194236"/>
    </source>
</evidence>
<comment type="caution">
    <text evidence="2">The sequence shown here is derived from an EMBL/GenBank/DDBJ whole genome shotgun (WGS) entry which is preliminary data.</text>
</comment>
<feature type="non-terminal residue" evidence="2">
    <location>
        <position position="580"/>
    </location>
</feature>
<gene>
    <name evidence="2" type="ORF">BLA29_003829</name>
</gene>
<evidence type="ECO:0000259" key="1">
    <source>
        <dbReference type="SMART" id="SM01169"/>
    </source>
</evidence>
<reference evidence="2 3" key="1">
    <citation type="submission" date="2017-03" db="EMBL/GenBank/DDBJ databases">
        <title>Genome Survey of Euroglyphus maynei.</title>
        <authorList>
            <person name="Arlian L.G."/>
            <person name="Morgan M.S."/>
            <person name="Rider S.D."/>
        </authorList>
    </citation>
    <scope>NUCLEOTIDE SEQUENCE [LARGE SCALE GENOMIC DNA]</scope>
    <source>
        <strain evidence="2">Arlian Lab</strain>
        <tissue evidence="2">Whole body</tissue>
    </source>
</reference>
<dbReference type="Gene3D" id="1.25.10.20">
    <property type="entry name" value="Vitellinogen, superhelical"/>
    <property type="match status" value="1"/>
</dbReference>
<dbReference type="PANTHER" id="PTHR23345:SF33">
    <property type="entry name" value="CROSSVEINLESS D"/>
    <property type="match status" value="1"/>
</dbReference>
<name>A0A1Y3BII0_EURMA</name>
<dbReference type="InterPro" id="IPR015819">
    <property type="entry name" value="Lipid_transp_b-sht_shell"/>
</dbReference>
<evidence type="ECO:0000313" key="2">
    <source>
        <dbReference type="EMBL" id="OTF80729.1"/>
    </source>
</evidence>
<dbReference type="Gene3D" id="2.20.50.20">
    <property type="entry name" value="Lipovitellin. Chain A, domain 3"/>
    <property type="match status" value="1"/>
</dbReference>
<feature type="domain" description="Vitellinogen open beta-sheet" evidence="1">
    <location>
        <begin position="105"/>
        <end position="388"/>
    </location>
</feature>